<dbReference type="RefSeq" id="WP_135684556.1">
    <property type="nucleotide sequence ID" value="NZ_RQEQ01000080.1"/>
</dbReference>
<accession>A0ABY2N587</accession>
<protein>
    <recommendedName>
        <fullName evidence="3">Phage tail protein</fullName>
    </recommendedName>
</protein>
<keyword evidence="2" id="KW-1185">Reference proteome</keyword>
<dbReference type="EMBL" id="RQGT01000059">
    <property type="protein sequence ID" value="TGM17254.1"/>
    <property type="molecule type" value="Genomic_DNA"/>
</dbReference>
<dbReference type="SUPFAM" id="SSF88874">
    <property type="entry name" value="Receptor-binding domain of short tail fibre protein gp12"/>
    <property type="match status" value="1"/>
</dbReference>
<proteinExistence type="predicted"/>
<comment type="caution">
    <text evidence="1">The sequence shown here is derived from an EMBL/GenBank/DDBJ whole genome shotgun (WGS) entry which is preliminary data.</text>
</comment>
<evidence type="ECO:0000313" key="1">
    <source>
        <dbReference type="EMBL" id="TGM17254.1"/>
    </source>
</evidence>
<organism evidence="1 2">
    <name type="scientific">Leptospira stimsonii</name>
    <dbReference type="NCBI Taxonomy" id="2202203"/>
    <lineage>
        <taxon>Bacteria</taxon>
        <taxon>Pseudomonadati</taxon>
        <taxon>Spirochaetota</taxon>
        <taxon>Spirochaetia</taxon>
        <taxon>Leptospirales</taxon>
        <taxon>Leptospiraceae</taxon>
        <taxon>Leptospira</taxon>
    </lineage>
</organism>
<reference evidence="2" key="1">
    <citation type="journal article" date="2019" name="PLoS Negl. Trop. Dis.">
        <title>Revisiting the worldwide diversity of Leptospira species in the environment.</title>
        <authorList>
            <person name="Vincent A.T."/>
            <person name="Schiettekatte O."/>
            <person name="Bourhy P."/>
            <person name="Veyrier F.J."/>
            <person name="Picardeau M."/>
        </authorList>
    </citation>
    <scope>NUCLEOTIDE SEQUENCE [LARGE SCALE GENOMIC DNA]</scope>
    <source>
        <strain evidence="2">201702407</strain>
    </source>
</reference>
<evidence type="ECO:0000313" key="2">
    <source>
        <dbReference type="Proteomes" id="UP000297422"/>
    </source>
</evidence>
<dbReference type="Proteomes" id="UP000297422">
    <property type="component" value="Unassembled WGS sequence"/>
</dbReference>
<evidence type="ECO:0008006" key="3">
    <source>
        <dbReference type="Google" id="ProtNLM"/>
    </source>
</evidence>
<sequence>MANQRDLEHLQNESKVFIFERILGITDPFAIIIFQVKENPWDTKPLISIDLSPSDPLADWANGRVPLRLLPAQTRGLRGGRYYYDLLVIRNGIEHTYEYKGLFKLEATISRTDETVDPVVINDIYANLISTADGKGSSLVGVAASYWTVILSAANLTVDRCLRWLNENKLSKLNPFTGSKLLKSGSNALQVLESGIGIDASENISGVKSLSLLDPPTIDSHATRKDWVVSTIQTALNGLINGAPGALDTLKELADAMGDDPNFATTIINSLAGKMNLADIGTLVPSLVSGKIPVGFLPPSSASVTSVNGLTGVVTISFPVTSVNGQTGAIVIDPIPIGCVLEDPFDQLEPARYKIPNGQSVSRSTSSDLWNLIHKDVSAITPATDRINSASHGCTEGQLVKFSFTGGGVTAGTKYYVRNPTTNDFQISATPTGAVIDLTATQSGTMITNVEYNFGDGTTTFNLPDRRGIFARGAGVHGSRAKAANGNYNGGAVGFEGQDQGQGHLHGTDDKYLRMKPGTSMADGNTFGISTPIGIPTTDGINGPPRFGDENTPAYVAIKQKVRVL</sequence>
<name>A0ABY2N587_9LEPT</name>
<gene>
    <name evidence="1" type="ORF">EHQ90_07675</name>
</gene>